<dbReference type="NCBIfam" id="TIGR02595">
    <property type="entry name" value="PEP_CTERM"/>
    <property type="match status" value="1"/>
</dbReference>
<gene>
    <name evidence="2" type="ORF">ACFOX3_13850</name>
</gene>
<evidence type="ECO:0000259" key="1">
    <source>
        <dbReference type="Pfam" id="PF07589"/>
    </source>
</evidence>
<evidence type="ECO:0000313" key="2">
    <source>
        <dbReference type="EMBL" id="MFC4363394.1"/>
    </source>
</evidence>
<dbReference type="EMBL" id="JBHSCX010000020">
    <property type="protein sequence ID" value="MFC4363394.1"/>
    <property type="molecule type" value="Genomic_DNA"/>
</dbReference>
<keyword evidence="3" id="KW-1185">Reference proteome</keyword>
<dbReference type="Proteomes" id="UP001595840">
    <property type="component" value="Unassembled WGS sequence"/>
</dbReference>
<organism evidence="2 3">
    <name type="scientific">Simiduia curdlanivorans</name>
    <dbReference type="NCBI Taxonomy" id="1492769"/>
    <lineage>
        <taxon>Bacteria</taxon>
        <taxon>Pseudomonadati</taxon>
        <taxon>Pseudomonadota</taxon>
        <taxon>Gammaproteobacteria</taxon>
        <taxon>Cellvibrionales</taxon>
        <taxon>Cellvibrionaceae</taxon>
        <taxon>Simiduia</taxon>
    </lineage>
</organism>
<feature type="domain" description="Ice-binding protein C-terminal" evidence="1">
    <location>
        <begin position="171"/>
        <end position="193"/>
    </location>
</feature>
<protein>
    <submittedName>
        <fullName evidence="2">PEP-CTERM sorting domain-containing protein</fullName>
    </submittedName>
</protein>
<dbReference type="InterPro" id="IPR013424">
    <property type="entry name" value="Ice-binding_C"/>
</dbReference>
<comment type="caution">
    <text evidence="2">The sequence shown here is derived from an EMBL/GenBank/DDBJ whole genome shotgun (WGS) entry which is preliminary data.</text>
</comment>
<reference evidence="3" key="1">
    <citation type="journal article" date="2019" name="Int. J. Syst. Evol. Microbiol.">
        <title>The Global Catalogue of Microorganisms (GCM) 10K type strain sequencing project: providing services to taxonomists for standard genome sequencing and annotation.</title>
        <authorList>
            <consortium name="The Broad Institute Genomics Platform"/>
            <consortium name="The Broad Institute Genome Sequencing Center for Infectious Disease"/>
            <person name="Wu L."/>
            <person name="Ma J."/>
        </authorList>
    </citation>
    <scope>NUCLEOTIDE SEQUENCE [LARGE SCALE GENOMIC DNA]</scope>
    <source>
        <strain evidence="3">CECT 8570</strain>
    </source>
</reference>
<dbReference type="RefSeq" id="WP_353958701.1">
    <property type="nucleotide sequence ID" value="NZ_JAUFQG010000004.1"/>
</dbReference>
<evidence type="ECO:0000313" key="3">
    <source>
        <dbReference type="Proteomes" id="UP001595840"/>
    </source>
</evidence>
<accession>A0ABV8V6C0</accession>
<proteinExistence type="predicted"/>
<sequence>MIAPLCVTTALASPILKIDSNGQLLGATGVVVLGGYYDVDFVDGWCTGLFNGCDEPSDFQFNTSDSAVAASHALADQVFQGIFDDEHTLTNGCDASDQGYDYDVGCFIMTPYGNSESGYSLYSSAFQNRSSTYGPDGFVRGIIYDDSTNSASLSDGYYAVFAMWSKSSVNVPEPTSAILLLLGLAGLFASRRKQRKP</sequence>
<name>A0ABV8V6C0_9GAMM</name>
<dbReference type="Pfam" id="PF07589">
    <property type="entry name" value="PEP-CTERM"/>
    <property type="match status" value="1"/>
</dbReference>